<dbReference type="RefSeq" id="WP_144676320.1">
    <property type="nucleotide sequence ID" value="NZ_LK996017.1"/>
</dbReference>
<reference evidence="2" key="1">
    <citation type="submission" date="2014-07" db="EMBL/GenBank/DDBJ databases">
        <authorList>
            <person name="Hornung V.Bastian."/>
        </authorList>
    </citation>
    <scope>NUCLEOTIDE SEQUENCE</scope>
    <source>
        <strain evidence="2">PCE-S</strain>
    </source>
</reference>
<evidence type="ECO:0000256" key="1">
    <source>
        <dbReference type="SAM" id="Coils"/>
    </source>
</evidence>
<name>A0A098B7S9_DESHA</name>
<dbReference type="PATRIC" id="fig|49338.4.peg.4315"/>
<organism evidence="2">
    <name type="scientific">Desulfitobacterium hafniense</name>
    <name type="common">Desulfitobacterium frappieri</name>
    <dbReference type="NCBI Taxonomy" id="49338"/>
    <lineage>
        <taxon>Bacteria</taxon>
        <taxon>Bacillati</taxon>
        <taxon>Bacillota</taxon>
        <taxon>Clostridia</taxon>
        <taxon>Eubacteriales</taxon>
        <taxon>Desulfitobacteriaceae</taxon>
        <taxon>Desulfitobacterium</taxon>
    </lineage>
</organism>
<protein>
    <recommendedName>
        <fullName evidence="3">DUF2325 domain-containing protein</fullName>
    </recommendedName>
</protein>
<feature type="coiled-coil region" evidence="1">
    <location>
        <begin position="313"/>
        <end position="390"/>
    </location>
</feature>
<proteinExistence type="predicted"/>
<evidence type="ECO:0000313" key="2">
    <source>
        <dbReference type="EMBL" id="CDX03901.1"/>
    </source>
</evidence>
<keyword evidence="1" id="KW-0175">Coiled coil</keyword>
<accession>A0A098B7S9</accession>
<evidence type="ECO:0008006" key="3">
    <source>
        <dbReference type="Google" id="ProtNLM"/>
    </source>
</evidence>
<sequence length="512" mass="59305">MASIKMKQVMEFFAENYDINLNDAEEYFMAIVSVGLSLNKEMRKDVAAIYNQNKLMFFESTKEFSGYNHVLLSSGDLEQEIYAKKTLGILLSAEQSELIKVKILRLIKKHYKDIYVYAQNNNYDGFRKKLSAIEDTSKNLKVTETLIVLFFYTMKQLNENIINLQVVENAFNAASLFININPINTDIQNELKRETRLAQVKQIVKDELGTIKNSSDILYSNHKDLKTMVSCLRNLLIIDKLDLDFIAPKVNQDDLDKVMLAFIKTTGKAEFDETQVVQSFGAGYIMKMLLNEYLRARELYLTYSDEDALYSELKALKEKLDTASLAKDTVEIQAHKLKSEIETHELKLKNALSEQSRFYEAQINELNKEIDRLKINLDAEMKNREELFQLREFFIDLKNDYSPTDTSLDLSRFIANKKLLIIGGTPSWRKRLEAKFPTILTADGFNDKIELRSYGEVDFVLFYSSYMSHKTYYKTVDFIRANDIPAGYIGRTNMDLVEFEIAEELNKRLAAH</sequence>
<dbReference type="AlphaFoldDB" id="A0A098B7S9"/>
<gene>
    <name evidence="2" type="ORF">DPCES_4015</name>
</gene>
<dbReference type="EMBL" id="LK996017">
    <property type="protein sequence ID" value="CDX03901.1"/>
    <property type="molecule type" value="Genomic_DNA"/>
</dbReference>